<name>A0A813W3W0_ADIRI</name>
<feature type="transmembrane region" description="Helical" evidence="9">
    <location>
        <begin position="334"/>
        <end position="355"/>
    </location>
</feature>
<evidence type="ECO:0000256" key="7">
    <source>
        <dbReference type="ARBA" id="ARBA00023303"/>
    </source>
</evidence>
<evidence type="ECO:0000259" key="11">
    <source>
        <dbReference type="Pfam" id="PF07885"/>
    </source>
</evidence>
<dbReference type="OrthoDB" id="297496at2759"/>
<sequence length="687" mass="78682">MPTDRAANLVAPLADKNARQQSFYRRFVQFLFSNLGLVLVVVAYSIGGAFLFQLLEQYIELQNCQQGALTENISITNISETSYNYVILNDDTVNDSVLYDQISAYITNFTADVYERRLSLRYTGQNCTDSSGWNFPSALLFTITVITSIGYGYITPVSWEGQITCICYALIGIPIFLLCLANISSVLGDIFRFMYSGLLHCCCCACRAYTRARRRRIRRIREQQIKNPSGIDYTGTAPVDPTWPETSRSFNDKMYDDDEEEEEDIWDRMEGRVPFGAVILIIIGYICLGAFMFNRFEGWTMVQSVYFCYITLSTIGFGDFVPGITSSSTSGLRFLLACIYILFGLAILAMCFDLIKEGIVDKFRWFAHKLGIIADDDDQIDEDHTRYANFEYDSPSQRTMQSDTNNSSVKRLHAKAKSIDSFNDPPAYQHEAYDDEWLKNIPDKSERPEKNLLVDPIKNELSSSCLSTFSRYITTTPTNPQSRLTASTQRWAIKRYVLLIGLPVTSWLLYRFSTKNDTRRKHRIVFGSIGRAICAISIGIRSAIDQQVSLWFKREGSDEYMSALQACRRRNAKRFANLCIDLGGVYIKIGQAFINLPEVIPLEYYEELQILQERALRREKGEIDILFKRYFRDTPENVYKKFDREPIAAASLAEVYRAETKDGQEVAVKVQYSDLRERYETDIATVD</sequence>
<keyword evidence="5 8" id="KW-0406">Ion transport</keyword>
<evidence type="ECO:0000313" key="13">
    <source>
        <dbReference type="Proteomes" id="UP000663852"/>
    </source>
</evidence>
<evidence type="ECO:0000259" key="10">
    <source>
        <dbReference type="Pfam" id="PF03109"/>
    </source>
</evidence>
<feature type="transmembrane region" description="Helical" evidence="9">
    <location>
        <begin position="27"/>
        <end position="52"/>
    </location>
</feature>
<feature type="transmembrane region" description="Helical" evidence="9">
    <location>
        <begin position="193"/>
        <end position="210"/>
    </location>
</feature>
<keyword evidence="3 8" id="KW-0812">Transmembrane</keyword>
<reference evidence="12" key="1">
    <citation type="submission" date="2021-02" db="EMBL/GenBank/DDBJ databases">
        <authorList>
            <person name="Nowell W R."/>
        </authorList>
    </citation>
    <scope>NUCLEOTIDE SEQUENCE</scope>
</reference>
<dbReference type="Pfam" id="PF07885">
    <property type="entry name" value="Ion_trans_2"/>
    <property type="match status" value="2"/>
</dbReference>
<evidence type="ECO:0000256" key="1">
    <source>
        <dbReference type="ARBA" id="ARBA00004141"/>
    </source>
</evidence>
<dbReference type="GO" id="GO:0015271">
    <property type="term" value="F:outward rectifier potassium channel activity"/>
    <property type="evidence" value="ECO:0007669"/>
    <property type="project" value="TreeGrafter"/>
</dbReference>
<dbReference type="InterPro" id="IPR004147">
    <property type="entry name" value="ABC1_dom"/>
</dbReference>
<dbReference type="GO" id="GO:0030322">
    <property type="term" value="P:stabilization of membrane potential"/>
    <property type="evidence" value="ECO:0007669"/>
    <property type="project" value="TreeGrafter"/>
</dbReference>
<feature type="transmembrane region" description="Helical" evidence="9">
    <location>
        <begin position="166"/>
        <end position="187"/>
    </location>
</feature>
<evidence type="ECO:0000256" key="6">
    <source>
        <dbReference type="ARBA" id="ARBA00023136"/>
    </source>
</evidence>
<feature type="domain" description="ABC1 atypical kinase-like" evidence="10">
    <location>
        <begin position="611"/>
        <end position="686"/>
    </location>
</feature>
<dbReference type="PANTHER" id="PTHR11003">
    <property type="entry name" value="POTASSIUM CHANNEL, SUBFAMILY K"/>
    <property type="match status" value="1"/>
</dbReference>
<gene>
    <name evidence="12" type="ORF">EDS130_LOCUS7286</name>
</gene>
<dbReference type="InterPro" id="IPR003280">
    <property type="entry name" value="2pore_dom_K_chnl"/>
</dbReference>
<feature type="transmembrane region" description="Helical" evidence="9">
    <location>
        <begin position="135"/>
        <end position="154"/>
    </location>
</feature>
<dbReference type="AlphaFoldDB" id="A0A813W3W0"/>
<keyword evidence="2 8" id="KW-0813">Transport</keyword>
<evidence type="ECO:0000313" key="12">
    <source>
        <dbReference type="EMBL" id="CAF0850448.1"/>
    </source>
</evidence>
<dbReference type="SUPFAM" id="SSF81324">
    <property type="entry name" value="Voltage-gated potassium channels"/>
    <property type="match status" value="2"/>
</dbReference>
<protein>
    <submittedName>
        <fullName evidence="12">Uncharacterized protein</fullName>
    </submittedName>
</protein>
<keyword evidence="6 9" id="KW-0472">Membrane</keyword>
<keyword evidence="7 8" id="KW-0407">Ion channel</keyword>
<evidence type="ECO:0000256" key="8">
    <source>
        <dbReference type="RuleBase" id="RU003857"/>
    </source>
</evidence>
<comment type="subcellular location">
    <subcellularLocation>
        <location evidence="1">Membrane</location>
        <topology evidence="1">Multi-pass membrane protein</topology>
    </subcellularLocation>
</comment>
<feature type="domain" description="Potassium channel" evidence="11">
    <location>
        <begin position="281"/>
        <end position="355"/>
    </location>
</feature>
<dbReference type="EMBL" id="CAJNOJ010000022">
    <property type="protein sequence ID" value="CAF0850448.1"/>
    <property type="molecule type" value="Genomic_DNA"/>
</dbReference>
<evidence type="ECO:0000256" key="4">
    <source>
        <dbReference type="ARBA" id="ARBA00022989"/>
    </source>
</evidence>
<dbReference type="GO" id="GO:0005886">
    <property type="term" value="C:plasma membrane"/>
    <property type="evidence" value="ECO:0007669"/>
    <property type="project" value="TreeGrafter"/>
</dbReference>
<evidence type="ECO:0000256" key="3">
    <source>
        <dbReference type="ARBA" id="ARBA00022692"/>
    </source>
</evidence>
<accession>A0A813W3W0</accession>
<proteinExistence type="inferred from homology"/>
<feature type="domain" description="Potassium channel" evidence="11">
    <location>
        <begin position="130"/>
        <end position="187"/>
    </location>
</feature>
<dbReference type="PRINTS" id="PR01333">
    <property type="entry name" value="2POREKCHANEL"/>
</dbReference>
<dbReference type="Pfam" id="PF03109">
    <property type="entry name" value="ABC1"/>
    <property type="match status" value="1"/>
</dbReference>
<keyword evidence="4 9" id="KW-1133">Transmembrane helix</keyword>
<organism evidence="12 13">
    <name type="scientific">Adineta ricciae</name>
    <name type="common">Rotifer</name>
    <dbReference type="NCBI Taxonomy" id="249248"/>
    <lineage>
        <taxon>Eukaryota</taxon>
        <taxon>Metazoa</taxon>
        <taxon>Spiralia</taxon>
        <taxon>Gnathifera</taxon>
        <taxon>Rotifera</taxon>
        <taxon>Eurotatoria</taxon>
        <taxon>Bdelloidea</taxon>
        <taxon>Adinetida</taxon>
        <taxon>Adinetidae</taxon>
        <taxon>Adineta</taxon>
    </lineage>
</organism>
<evidence type="ECO:0000256" key="5">
    <source>
        <dbReference type="ARBA" id="ARBA00023065"/>
    </source>
</evidence>
<dbReference type="PANTHER" id="PTHR11003:SF334">
    <property type="entry name" value="FI03418P"/>
    <property type="match status" value="1"/>
</dbReference>
<feature type="transmembrane region" description="Helical" evidence="9">
    <location>
        <begin position="273"/>
        <end position="293"/>
    </location>
</feature>
<evidence type="ECO:0000256" key="9">
    <source>
        <dbReference type="SAM" id="Phobius"/>
    </source>
</evidence>
<evidence type="ECO:0000256" key="2">
    <source>
        <dbReference type="ARBA" id="ARBA00022448"/>
    </source>
</evidence>
<dbReference type="GO" id="GO:0022841">
    <property type="term" value="F:potassium ion leak channel activity"/>
    <property type="evidence" value="ECO:0007669"/>
    <property type="project" value="TreeGrafter"/>
</dbReference>
<comment type="caution">
    <text evidence="12">The sequence shown here is derived from an EMBL/GenBank/DDBJ whole genome shotgun (WGS) entry which is preliminary data.</text>
</comment>
<dbReference type="Proteomes" id="UP000663852">
    <property type="component" value="Unassembled WGS sequence"/>
</dbReference>
<dbReference type="Gene3D" id="1.10.287.70">
    <property type="match status" value="1"/>
</dbReference>
<comment type="similarity">
    <text evidence="8">Belongs to the two pore domain potassium channel (TC 1.A.1.8) family.</text>
</comment>
<dbReference type="InterPro" id="IPR013099">
    <property type="entry name" value="K_chnl_dom"/>
</dbReference>